<dbReference type="GO" id="GO:0004423">
    <property type="term" value="F:iduronate-2-sulfatase activity"/>
    <property type="evidence" value="ECO:0007669"/>
    <property type="project" value="InterPro"/>
</dbReference>
<dbReference type="PATRIC" id="fig|1454006.5.peg.1756"/>
<dbReference type="EMBL" id="CP007202">
    <property type="protein sequence ID" value="AJR03726.1"/>
    <property type="molecule type" value="Genomic_DNA"/>
</dbReference>
<sequence>MVILSCKEAKEVKETNVITKPNVLLLYMDDLRPELGCYGKKQIISPNIDALASTSLLFNNAYCNVPVCGASRASMITGMYPTKNRFLNYNTFVEQETPDAITLPQLFKNNGYTTISNGKVYHHLDDRENDWDEVWRPYAFDANDKGLSPTDYWQSLWRDYQLPENIKLYQETGTGPAYEMADVSDSTYIDGLMTKKVIRDLKKLKKSNKPFFLTAGFIVNHLPFNAPKKYWDLYPQESIKQPYNNFVPKNAPEMSVCNSPELRQYLFIPEKGPVNDSVAKQLIHGYYATVSYVDALIGEIMGTLKSLELDKNTVVILVADHGYNLQEHTEWAKFTNHNTSAKIPLLIKLPNKTKHASTNALVELVDIYPTLAELCGLTLPEDQLDGNSLVPIINNPNLEGKESVLIKRLNGYTLKTKRFAYTEYLNNKDNSMMANMLFDHDIDPDENINVSQEPEYKEQVKTLSELLHTKYNKNIQPE</sequence>
<dbReference type="PANTHER" id="PTHR45953:SF1">
    <property type="entry name" value="IDURONATE 2-SULFATASE"/>
    <property type="match status" value="1"/>
</dbReference>
<evidence type="ECO:0000256" key="1">
    <source>
        <dbReference type="ARBA" id="ARBA00001913"/>
    </source>
</evidence>
<organism evidence="8 9">
    <name type="scientific">Siansivirga zeaxanthinifaciens CC-SAMT-1</name>
    <dbReference type="NCBI Taxonomy" id="1454006"/>
    <lineage>
        <taxon>Bacteria</taxon>
        <taxon>Pseudomonadati</taxon>
        <taxon>Bacteroidota</taxon>
        <taxon>Flavobacteriia</taxon>
        <taxon>Flavobacteriales</taxon>
        <taxon>Flavobacteriaceae</taxon>
        <taxon>Siansivirga</taxon>
    </lineage>
</organism>
<dbReference type="KEGG" id="sze:AW14_08895"/>
<name>A0A0C5VX95_9FLAO</name>
<keyword evidence="9" id="KW-1185">Reference proteome</keyword>
<proteinExistence type="inferred from homology"/>
<dbReference type="GO" id="GO:0046872">
    <property type="term" value="F:metal ion binding"/>
    <property type="evidence" value="ECO:0007669"/>
    <property type="project" value="UniProtKB-KW"/>
</dbReference>
<accession>A0A0C5VX95</accession>
<evidence type="ECO:0000256" key="4">
    <source>
        <dbReference type="ARBA" id="ARBA00022729"/>
    </source>
</evidence>
<dbReference type="InterPro" id="IPR035874">
    <property type="entry name" value="IDS"/>
</dbReference>
<evidence type="ECO:0000256" key="6">
    <source>
        <dbReference type="ARBA" id="ARBA00022837"/>
    </source>
</evidence>
<dbReference type="GO" id="GO:0005737">
    <property type="term" value="C:cytoplasm"/>
    <property type="evidence" value="ECO:0007669"/>
    <property type="project" value="TreeGrafter"/>
</dbReference>
<keyword evidence="3" id="KW-0479">Metal-binding</keyword>
<dbReference type="AlphaFoldDB" id="A0A0C5VX95"/>
<evidence type="ECO:0000259" key="7">
    <source>
        <dbReference type="Pfam" id="PF00884"/>
    </source>
</evidence>
<evidence type="ECO:0000313" key="9">
    <source>
        <dbReference type="Proteomes" id="UP000032229"/>
    </source>
</evidence>
<comment type="similarity">
    <text evidence="2">Belongs to the sulfatase family.</text>
</comment>
<protein>
    <submittedName>
        <fullName evidence="8">Iduronate sulfatase</fullName>
    </submittedName>
</protein>
<reference evidence="8 9" key="1">
    <citation type="submission" date="2014-02" db="EMBL/GenBank/DDBJ databases">
        <authorList>
            <person name="Young C.-C."/>
            <person name="Hameed A."/>
            <person name="Huang H.-C."/>
            <person name="Shahina M."/>
        </authorList>
    </citation>
    <scope>NUCLEOTIDE SEQUENCE [LARGE SCALE GENOMIC DNA]</scope>
    <source>
        <strain evidence="8 9">CC-SAMT-1</strain>
    </source>
</reference>
<dbReference type="CDD" id="cd16030">
    <property type="entry name" value="iduronate-2-sulfatase"/>
    <property type="match status" value="1"/>
</dbReference>
<keyword evidence="5" id="KW-0378">Hydrolase</keyword>
<dbReference type="HOGENOM" id="CLU_006332_9_0_10"/>
<dbReference type="Pfam" id="PF00884">
    <property type="entry name" value="Sulfatase"/>
    <property type="match status" value="1"/>
</dbReference>
<evidence type="ECO:0000256" key="2">
    <source>
        <dbReference type="ARBA" id="ARBA00008779"/>
    </source>
</evidence>
<evidence type="ECO:0000313" key="8">
    <source>
        <dbReference type="EMBL" id="AJR03726.1"/>
    </source>
</evidence>
<evidence type="ECO:0000256" key="5">
    <source>
        <dbReference type="ARBA" id="ARBA00022801"/>
    </source>
</evidence>
<dbReference type="InterPro" id="IPR000917">
    <property type="entry name" value="Sulfatase_N"/>
</dbReference>
<dbReference type="STRING" id="1454006.AW14_08895"/>
<dbReference type="SUPFAM" id="SSF53649">
    <property type="entry name" value="Alkaline phosphatase-like"/>
    <property type="match status" value="1"/>
</dbReference>
<dbReference type="Proteomes" id="UP000032229">
    <property type="component" value="Chromosome"/>
</dbReference>
<dbReference type="Gene3D" id="3.40.720.10">
    <property type="entry name" value="Alkaline Phosphatase, subunit A"/>
    <property type="match status" value="1"/>
</dbReference>
<gene>
    <name evidence="8" type="ORF">AW14_08895</name>
</gene>
<comment type="cofactor">
    <cofactor evidence="1">
        <name>Ca(2+)</name>
        <dbReference type="ChEBI" id="CHEBI:29108"/>
    </cofactor>
</comment>
<evidence type="ECO:0000256" key="3">
    <source>
        <dbReference type="ARBA" id="ARBA00022723"/>
    </source>
</evidence>
<dbReference type="PANTHER" id="PTHR45953">
    <property type="entry name" value="IDURONATE 2-SULFATASE"/>
    <property type="match status" value="1"/>
</dbReference>
<keyword evidence="4" id="KW-0732">Signal</keyword>
<feature type="domain" description="Sulfatase N-terminal" evidence="7">
    <location>
        <begin position="21"/>
        <end position="376"/>
    </location>
</feature>
<keyword evidence="6" id="KW-0106">Calcium</keyword>
<dbReference type="InterPro" id="IPR017850">
    <property type="entry name" value="Alkaline_phosphatase_core_sf"/>
</dbReference>